<dbReference type="RefSeq" id="WP_213118734.1">
    <property type="nucleotide sequence ID" value="NZ_JAGYPF010000003.1"/>
</dbReference>
<keyword evidence="1" id="KW-0472">Membrane</keyword>
<evidence type="ECO:0000256" key="1">
    <source>
        <dbReference type="SAM" id="Phobius"/>
    </source>
</evidence>
<feature type="transmembrane region" description="Helical" evidence="1">
    <location>
        <begin position="72"/>
        <end position="90"/>
    </location>
</feature>
<comment type="caution">
    <text evidence="2">The sequence shown here is derived from an EMBL/GenBank/DDBJ whole genome shotgun (WGS) entry which is preliminary data.</text>
</comment>
<dbReference type="AlphaFoldDB" id="A0A942U8B1"/>
<protein>
    <submittedName>
        <fullName evidence="2">Uncharacterized protein</fullName>
    </submittedName>
</protein>
<proteinExistence type="predicted"/>
<keyword evidence="1" id="KW-0812">Transmembrane</keyword>
<organism evidence="2 3">
    <name type="scientific">Neobacillus rhizophilus</name>
    <dbReference type="NCBI Taxonomy" id="2833579"/>
    <lineage>
        <taxon>Bacteria</taxon>
        <taxon>Bacillati</taxon>
        <taxon>Bacillota</taxon>
        <taxon>Bacilli</taxon>
        <taxon>Bacillales</taxon>
        <taxon>Bacillaceae</taxon>
        <taxon>Neobacillus</taxon>
    </lineage>
</organism>
<sequence length="104" mass="12131">MGLKGILNFSYIKKIDDIKQTIPIEDIVITDNIEAIQTKLLKGYAILQIKENYNKVALINLSNEKDNIYSKIAFYFLYCYIPFLFVFIYMKTKDNETAKQCGFP</sequence>
<gene>
    <name evidence="2" type="ORF">KHA99_17545</name>
</gene>
<dbReference type="Proteomes" id="UP000679749">
    <property type="component" value="Unassembled WGS sequence"/>
</dbReference>
<keyword evidence="3" id="KW-1185">Reference proteome</keyword>
<name>A0A942U8B1_9BACI</name>
<reference evidence="2" key="1">
    <citation type="submission" date="2021-05" db="EMBL/GenBank/DDBJ databases">
        <title>Novel Bacillus species.</title>
        <authorList>
            <person name="Liu G."/>
        </authorList>
    </citation>
    <scope>NUCLEOTIDE SEQUENCE</scope>
    <source>
        <strain evidence="2">FJAT-49825</strain>
    </source>
</reference>
<dbReference type="EMBL" id="JAGYPF010000003">
    <property type="protein sequence ID" value="MBS4214256.1"/>
    <property type="molecule type" value="Genomic_DNA"/>
</dbReference>
<accession>A0A942U8B1</accession>
<evidence type="ECO:0000313" key="2">
    <source>
        <dbReference type="EMBL" id="MBS4214256.1"/>
    </source>
</evidence>
<evidence type="ECO:0000313" key="3">
    <source>
        <dbReference type="Proteomes" id="UP000679749"/>
    </source>
</evidence>
<keyword evidence="1" id="KW-1133">Transmembrane helix</keyword>